<dbReference type="Proteomes" id="UP000184212">
    <property type="component" value="Unassembled WGS sequence"/>
</dbReference>
<organism evidence="1 2">
    <name type="scientific">Chryseolinea serpens</name>
    <dbReference type="NCBI Taxonomy" id="947013"/>
    <lineage>
        <taxon>Bacteria</taxon>
        <taxon>Pseudomonadati</taxon>
        <taxon>Bacteroidota</taxon>
        <taxon>Cytophagia</taxon>
        <taxon>Cytophagales</taxon>
        <taxon>Fulvivirgaceae</taxon>
        <taxon>Chryseolinea</taxon>
    </lineage>
</organism>
<gene>
    <name evidence="1" type="ORF">SAMN04488109_0557</name>
</gene>
<dbReference type="AlphaFoldDB" id="A0A1M5KCA2"/>
<sequence>MKKVKCHKCGQYHDWDAVEVVFKYPKKYFDISEDERSHRVKTNDEICIIDGSAYYLRGLLPFVTTVDHKKKYCWGVWIRVNEETYKVIYDNWDLEDQSHLTGLKGYLANEIAFYKDTLDKDVKIVLTGNETRPEFYFTMDKRLMKIQSNKLDESDLIDIYHYHFKN</sequence>
<evidence type="ECO:0008006" key="3">
    <source>
        <dbReference type="Google" id="ProtNLM"/>
    </source>
</evidence>
<dbReference type="EMBL" id="FQWQ01000001">
    <property type="protein sequence ID" value="SHG50321.1"/>
    <property type="molecule type" value="Genomic_DNA"/>
</dbReference>
<keyword evidence="2" id="KW-1185">Reference proteome</keyword>
<dbReference type="Pfam" id="PF09965">
    <property type="entry name" value="DUF2199"/>
    <property type="match status" value="1"/>
</dbReference>
<accession>A0A1M5KCA2</accession>
<dbReference type="InterPro" id="IPR018697">
    <property type="entry name" value="DUF2199"/>
</dbReference>
<name>A0A1M5KCA2_9BACT</name>
<dbReference type="STRING" id="947013.SAMN04488109_0557"/>
<proteinExistence type="predicted"/>
<protein>
    <recommendedName>
        <fullName evidence="3">DUF2199 domain-containing protein</fullName>
    </recommendedName>
</protein>
<evidence type="ECO:0000313" key="2">
    <source>
        <dbReference type="Proteomes" id="UP000184212"/>
    </source>
</evidence>
<reference evidence="1 2" key="1">
    <citation type="submission" date="2016-11" db="EMBL/GenBank/DDBJ databases">
        <authorList>
            <person name="Jaros S."/>
            <person name="Januszkiewicz K."/>
            <person name="Wedrychowicz H."/>
        </authorList>
    </citation>
    <scope>NUCLEOTIDE SEQUENCE [LARGE SCALE GENOMIC DNA]</scope>
    <source>
        <strain evidence="1 2">DSM 24574</strain>
    </source>
</reference>
<dbReference type="OrthoDB" id="4404538at2"/>
<evidence type="ECO:0000313" key="1">
    <source>
        <dbReference type="EMBL" id="SHG50321.1"/>
    </source>
</evidence>
<dbReference type="RefSeq" id="WP_073130874.1">
    <property type="nucleotide sequence ID" value="NZ_FQWQ01000001.1"/>
</dbReference>